<name>A0A7J7ZCX9_RHIFE</name>
<protein>
    <submittedName>
        <fullName evidence="2">Uncharacterized protein</fullName>
    </submittedName>
</protein>
<reference evidence="2 3" key="1">
    <citation type="journal article" date="2020" name="Nature">
        <title>Six reference-quality genomes reveal evolution of bat adaptations.</title>
        <authorList>
            <person name="Jebb D."/>
            <person name="Huang Z."/>
            <person name="Pippel M."/>
            <person name="Hughes G.M."/>
            <person name="Lavrichenko K."/>
            <person name="Devanna P."/>
            <person name="Winkler S."/>
            <person name="Jermiin L.S."/>
            <person name="Skirmuntt E.C."/>
            <person name="Katzourakis A."/>
            <person name="Burkitt-Gray L."/>
            <person name="Ray D.A."/>
            <person name="Sullivan K.A.M."/>
            <person name="Roscito J.G."/>
            <person name="Kirilenko B.M."/>
            <person name="Davalos L.M."/>
            <person name="Corthals A.P."/>
            <person name="Power M.L."/>
            <person name="Jones G."/>
            <person name="Ransome R.D."/>
            <person name="Dechmann D.K.N."/>
            <person name="Locatelli A.G."/>
            <person name="Puechmaille S.J."/>
            <person name="Fedrigo O."/>
            <person name="Jarvis E.D."/>
            <person name="Hiller M."/>
            <person name="Vernes S.C."/>
            <person name="Myers E.W."/>
            <person name="Teeling E.C."/>
        </authorList>
    </citation>
    <scope>NUCLEOTIDE SEQUENCE [LARGE SCALE GENOMIC DNA]</scope>
    <source>
        <strain evidence="2">MRhiFer1</strain>
        <tissue evidence="2">Lung</tissue>
    </source>
</reference>
<evidence type="ECO:0000313" key="2">
    <source>
        <dbReference type="EMBL" id="KAF6372031.1"/>
    </source>
</evidence>
<gene>
    <name evidence="2" type="ORF">mRhiFer1_009770</name>
</gene>
<evidence type="ECO:0000313" key="3">
    <source>
        <dbReference type="Proteomes" id="UP000585614"/>
    </source>
</evidence>
<accession>A0A7J7ZCX9</accession>
<keyword evidence="1" id="KW-0732">Signal</keyword>
<comment type="caution">
    <text evidence="2">The sequence shown here is derived from an EMBL/GenBank/DDBJ whole genome shotgun (WGS) entry which is preliminary data.</text>
</comment>
<dbReference type="AlphaFoldDB" id="A0A7J7ZCX9"/>
<feature type="signal peptide" evidence="1">
    <location>
        <begin position="1"/>
        <end position="24"/>
    </location>
</feature>
<sequence>MLAPNRDNILLPFLLPTPVFLVQCSSTATPTIFPPYWGLQFIDRMAFLLSLASRRSCLLPLLKFQVNHYNHSFVYILNFLASLDCFFQLISKDTVLIKFNCPSFVRAPWLEKNNPLTAHFKLITNRKRGEGK</sequence>
<feature type="chain" id="PRO_5029741428" evidence="1">
    <location>
        <begin position="25"/>
        <end position="132"/>
    </location>
</feature>
<evidence type="ECO:0000256" key="1">
    <source>
        <dbReference type="SAM" id="SignalP"/>
    </source>
</evidence>
<organism evidence="2 3">
    <name type="scientific">Rhinolophus ferrumequinum</name>
    <name type="common">Greater horseshoe bat</name>
    <dbReference type="NCBI Taxonomy" id="59479"/>
    <lineage>
        <taxon>Eukaryota</taxon>
        <taxon>Metazoa</taxon>
        <taxon>Chordata</taxon>
        <taxon>Craniata</taxon>
        <taxon>Vertebrata</taxon>
        <taxon>Euteleostomi</taxon>
        <taxon>Mammalia</taxon>
        <taxon>Eutheria</taxon>
        <taxon>Laurasiatheria</taxon>
        <taxon>Chiroptera</taxon>
        <taxon>Yinpterochiroptera</taxon>
        <taxon>Rhinolophoidea</taxon>
        <taxon>Rhinolophidae</taxon>
        <taxon>Rhinolophinae</taxon>
        <taxon>Rhinolophus</taxon>
    </lineage>
</organism>
<dbReference type="Proteomes" id="UP000585614">
    <property type="component" value="Unassembled WGS sequence"/>
</dbReference>
<dbReference type="EMBL" id="JACAGC010000004">
    <property type="protein sequence ID" value="KAF6372031.1"/>
    <property type="molecule type" value="Genomic_DNA"/>
</dbReference>
<proteinExistence type="predicted"/>